<comment type="caution">
    <text evidence="1">The sequence shown here is derived from an EMBL/GenBank/DDBJ whole genome shotgun (WGS) entry which is preliminary data.</text>
</comment>
<dbReference type="Proteomes" id="UP000253141">
    <property type="component" value="Unassembled WGS sequence"/>
</dbReference>
<evidence type="ECO:0000313" key="2">
    <source>
        <dbReference type="Proteomes" id="UP000253141"/>
    </source>
</evidence>
<dbReference type="AlphaFoldDB" id="A0A369I8H0"/>
<reference evidence="1 2" key="1">
    <citation type="submission" date="2018-07" db="EMBL/GenBank/DDBJ databases">
        <title>Genome analysis of Runella aurantiaca.</title>
        <authorList>
            <person name="Yang X."/>
        </authorList>
    </citation>
    <scope>NUCLEOTIDE SEQUENCE [LARGE SCALE GENOMIC DNA]</scope>
    <source>
        <strain evidence="1 2">YX9</strain>
    </source>
</reference>
<sequence length="155" mass="17143">MKKSMMHLFATLSLVLAFSTTHTFSRGGENYFYGNPLVLNGKPLDYQTFWKGSKGLLALVKGNPNSADSPRVPFKIYLKHEGQVVNKGLSSDTRELYEVEVAHILALARFGDQLIIEPARESDAKAKRVINLAKIDLMYMILGPLLAKQKGGDGC</sequence>
<dbReference type="EMBL" id="QPIW01000010">
    <property type="protein sequence ID" value="RDB05362.1"/>
    <property type="molecule type" value="Genomic_DNA"/>
</dbReference>
<protein>
    <submittedName>
        <fullName evidence="1">Uncharacterized protein</fullName>
    </submittedName>
</protein>
<gene>
    <name evidence="1" type="ORF">DVG78_14330</name>
</gene>
<accession>A0A369I8H0</accession>
<organism evidence="1 2">
    <name type="scientific">Runella aurantiaca</name>
    <dbReference type="NCBI Taxonomy" id="2282308"/>
    <lineage>
        <taxon>Bacteria</taxon>
        <taxon>Pseudomonadati</taxon>
        <taxon>Bacteroidota</taxon>
        <taxon>Cytophagia</taxon>
        <taxon>Cytophagales</taxon>
        <taxon>Spirosomataceae</taxon>
        <taxon>Runella</taxon>
    </lineage>
</organism>
<proteinExistence type="predicted"/>
<name>A0A369I8H0_9BACT</name>
<evidence type="ECO:0000313" key="1">
    <source>
        <dbReference type="EMBL" id="RDB05362.1"/>
    </source>
</evidence>
<keyword evidence="2" id="KW-1185">Reference proteome</keyword>